<dbReference type="EMBL" id="JAHXZJ010002237">
    <property type="protein sequence ID" value="KAH0545730.1"/>
    <property type="molecule type" value="Genomic_DNA"/>
</dbReference>
<gene>
    <name evidence="2" type="ORF">KQX54_002699</name>
</gene>
<reference evidence="2 3" key="1">
    <citation type="journal article" date="2021" name="J. Hered.">
        <title>A chromosome-level genome assembly of the parasitoid wasp, Cotesia glomerata (Hymenoptera: Braconidae).</title>
        <authorList>
            <person name="Pinto B.J."/>
            <person name="Weis J.J."/>
            <person name="Gamble T."/>
            <person name="Ode P.J."/>
            <person name="Paul R."/>
            <person name="Zaspel J.M."/>
        </authorList>
    </citation>
    <scope>NUCLEOTIDE SEQUENCE [LARGE SCALE GENOMIC DNA]</scope>
    <source>
        <strain evidence="2">CgM1</strain>
    </source>
</reference>
<dbReference type="InterPro" id="IPR046824">
    <property type="entry name" value="Mss51-like_C"/>
</dbReference>
<accession>A0AAV7I6H4</accession>
<sequence>MYTNSKFYRLLYFLAFKTKKKILPSEKYMIDIYTFFTIYTIIKRNRMGRNKKKNKKINSTEENTIADKIKNELNLNNDNNNKLSLSLSSASGSPSGISILDIYERLNLPLKPSGVDLSVDSDDEETLEFHIRPRVFYVCNLCLVCMNICTTGVKCNNCGMVFYCTENHREEDKSKHSELCCALSRVCKGMEGFSLAKSLPPDLYRSFRMKTIDVVERLIRRRLDLWEREILLYPKICRSCKKIETDLTCCCNCGIDFYCNNHKDTHDKWCKDFQVFRKILWMQHQHGYVDPDVPVVFYKQPHILPDNFDLLMYQMHDNSPVYRRIDCYTYASLSYISTAPLTALFAMQKSIDGWQSKEEMVIHIIGAEFQFECAALRVWEKLFLHFLPKLKKLHLEFTGPELYLPPQLPCELLGKIKMCRRCKLAKRKIYISFNDQKLYHNTEDKKPADLICLFNPGLYRETGYDGTDTWPLTIKKFCQAKVSVVITSYTEFEIPHDIQRIKSICGVKILLEPQRNPFAAVKPDRNFVSDDVVPLMYKNYCISIVKGL</sequence>
<dbReference type="PANTHER" id="PTHR28069">
    <property type="entry name" value="GH20023P"/>
    <property type="match status" value="1"/>
</dbReference>
<protein>
    <recommendedName>
        <fullName evidence="1">Mitochondrial splicing suppressor 51-like C-terminal domain-containing protein</fullName>
    </recommendedName>
</protein>
<evidence type="ECO:0000259" key="1">
    <source>
        <dbReference type="Pfam" id="PF20179"/>
    </source>
</evidence>
<dbReference type="Proteomes" id="UP000826195">
    <property type="component" value="Unassembled WGS sequence"/>
</dbReference>
<dbReference type="PANTHER" id="PTHR28069:SF2">
    <property type="entry name" value="GH20023P"/>
    <property type="match status" value="1"/>
</dbReference>
<name>A0AAV7I6H4_COTGL</name>
<comment type="caution">
    <text evidence="2">The sequence shown here is derived from an EMBL/GenBank/DDBJ whole genome shotgun (WGS) entry which is preliminary data.</text>
</comment>
<dbReference type="Pfam" id="PF20179">
    <property type="entry name" value="MSS51_C"/>
    <property type="match status" value="1"/>
</dbReference>
<feature type="domain" description="Mitochondrial splicing suppressor 51-like C-terminal" evidence="1">
    <location>
        <begin position="340"/>
        <end position="527"/>
    </location>
</feature>
<keyword evidence="3" id="KW-1185">Reference proteome</keyword>
<organism evidence="2 3">
    <name type="scientific">Cotesia glomerata</name>
    <name type="common">Lepidopteran parasitic wasp</name>
    <name type="synonym">Apanteles glomeratus</name>
    <dbReference type="NCBI Taxonomy" id="32391"/>
    <lineage>
        <taxon>Eukaryota</taxon>
        <taxon>Metazoa</taxon>
        <taxon>Ecdysozoa</taxon>
        <taxon>Arthropoda</taxon>
        <taxon>Hexapoda</taxon>
        <taxon>Insecta</taxon>
        <taxon>Pterygota</taxon>
        <taxon>Neoptera</taxon>
        <taxon>Endopterygota</taxon>
        <taxon>Hymenoptera</taxon>
        <taxon>Apocrita</taxon>
        <taxon>Ichneumonoidea</taxon>
        <taxon>Braconidae</taxon>
        <taxon>Microgastrinae</taxon>
        <taxon>Cotesia</taxon>
    </lineage>
</organism>
<proteinExistence type="predicted"/>
<evidence type="ECO:0000313" key="2">
    <source>
        <dbReference type="EMBL" id="KAH0545730.1"/>
    </source>
</evidence>
<evidence type="ECO:0000313" key="3">
    <source>
        <dbReference type="Proteomes" id="UP000826195"/>
    </source>
</evidence>
<dbReference type="AlphaFoldDB" id="A0AAV7I6H4"/>